<dbReference type="STRING" id="1408163.A0A0F4YVW8"/>
<feature type="compositionally biased region" description="Low complexity" evidence="1">
    <location>
        <begin position="151"/>
        <end position="160"/>
    </location>
</feature>
<accession>A0A0F4YVW8</accession>
<dbReference type="OrthoDB" id="5355007at2759"/>
<name>A0A0F4YVW8_RASE3</name>
<feature type="compositionally biased region" description="Acidic residues" evidence="1">
    <location>
        <begin position="137"/>
        <end position="150"/>
    </location>
</feature>
<evidence type="ECO:0000313" key="2">
    <source>
        <dbReference type="EMBL" id="KKA22230.1"/>
    </source>
</evidence>
<dbReference type="AlphaFoldDB" id="A0A0F4YVW8"/>
<evidence type="ECO:0000313" key="3">
    <source>
        <dbReference type="Proteomes" id="UP000053958"/>
    </source>
</evidence>
<feature type="compositionally biased region" description="Basic and acidic residues" evidence="1">
    <location>
        <begin position="161"/>
        <end position="181"/>
    </location>
</feature>
<proteinExistence type="predicted"/>
<feature type="region of interest" description="Disordered" evidence="1">
    <location>
        <begin position="136"/>
        <end position="234"/>
    </location>
</feature>
<dbReference type="EMBL" id="LASV01000148">
    <property type="protein sequence ID" value="KKA22230.1"/>
    <property type="molecule type" value="Genomic_DNA"/>
</dbReference>
<gene>
    <name evidence="2" type="ORF">T310_3725</name>
</gene>
<comment type="caution">
    <text evidence="2">The sequence shown here is derived from an EMBL/GenBank/DDBJ whole genome shotgun (WGS) entry which is preliminary data.</text>
</comment>
<dbReference type="Proteomes" id="UP000053958">
    <property type="component" value="Unassembled WGS sequence"/>
</dbReference>
<dbReference type="RefSeq" id="XP_013328842.1">
    <property type="nucleotide sequence ID" value="XM_013473388.1"/>
</dbReference>
<protein>
    <submittedName>
        <fullName evidence="2">Uncharacterized protein</fullName>
    </submittedName>
</protein>
<sequence length="234" mass="24776">MPTTTTTTTSTADASTLSPAALESNLFNHLASTSALEDLHDNLLCALQRAGWTERVRNLSLELLRAGRCDRFDDVVDAVVALAEGRTHPAVTPEDNGEARDPETDAFFENIDVRIPSSVVEQGVKAIKEALRPIVTIEDDGDATDGDGEQEQSQPQPEDSTPTKKEEPADGKQPEKGKAGKDIGGGGHRKSIDNGNSTSAPRPPLKNGDASPSKKPAAKDKKPKTGGKDVKTSS</sequence>
<organism evidence="2 3">
    <name type="scientific">Rasamsonia emersonii (strain ATCC 16479 / CBS 393.64 / IMI 116815)</name>
    <dbReference type="NCBI Taxonomy" id="1408163"/>
    <lineage>
        <taxon>Eukaryota</taxon>
        <taxon>Fungi</taxon>
        <taxon>Dikarya</taxon>
        <taxon>Ascomycota</taxon>
        <taxon>Pezizomycotina</taxon>
        <taxon>Eurotiomycetes</taxon>
        <taxon>Eurotiomycetidae</taxon>
        <taxon>Eurotiales</taxon>
        <taxon>Trichocomaceae</taxon>
        <taxon>Rasamsonia</taxon>
    </lineage>
</organism>
<reference evidence="2 3" key="1">
    <citation type="submission" date="2015-04" db="EMBL/GenBank/DDBJ databases">
        <authorList>
            <person name="Heijne W.H."/>
            <person name="Fedorova N.D."/>
            <person name="Nierman W.C."/>
            <person name="Vollebregt A.W."/>
            <person name="Zhao Z."/>
            <person name="Wu L."/>
            <person name="Kumar M."/>
            <person name="Stam H."/>
            <person name="van den Berg M.A."/>
            <person name="Pel H.J."/>
        </authorList>
    </citation>
    <scope>NUCLEOTIDE SEQUENCE [LARGE SCALE GENOMIC DNA]</scope>
    <source>
        <strain evidence="2 3">CBS 393.64</strain>
    </source>
</reference>
<keyword evidence="3" id="KW-1185">Reference proteome</keyword>
<evidence type="ECO:0000256" key="1">
    <source>
        <dbReference type="SAM" id="MobiDB-lite"/>
    </source>
</evidence>
<dbReference type="GeneID" id="25316074"/>